<feature type="compositionally biased region" description="Low complexity" evidence="1">
    <location>
        <begin position="34"/>
        <end position="49"/>
    </location>
</feature>
<feature type="domain" description="DUF4232" evidence="3">
    <location>
        <begin position="91"/>
        <end position="228"/>
    </location>
</feature>
<dbReference type="InterPro" id="IPR025326">
    <property type="entry name" value="DUF4232"/>
</dbReference>
<keyword evidence="2" id="KW-0732">Signal</keyword>
<dbReference type="Pfam" id="PF14016">
    <property type="entry name" value="DUF4232"/>
    <property type="match status" value="1"/>
</dbReference>
<keyword evidence="5" id="KW-1185">Reference proteome</keyword>
<feature type="chain" id="PRO_5046910649" evidence="2">
    <location>
        <begin position="20"/>
        <end position="234"/>
    </location>
</feature>
<evidence type="ECO:0000256" key="1">
    <source>
        <dbReference type="SAM" id="MobiDB-lite"/>
    </source>
</evidence>
<proteinExistence type="predicted"/>
<comment type="caution">
    <text evidence="4">The sequence shown here is derived from an EMBL/GenBank/DDBJ whole genome shotgun (WGS) entry which is preliminary data.</text>
</comment>
<feature type="compositionally biased region" description="Low complexity" evidence="1">
    <location>
        <begin position="56"/>
        <end position="80"/>
    </location>
</feature>
<feature type="signal peptide" evidence="2">
    <location>
        <begin position="1"/>
        <end position="19"/>
    </location>
</feature>
<dbReference type="RefSeq" id="WP_345693144.1">
    <property type="nucleotide sequence ID" value="NZ_BAABIT010000001.1"/>
</dbReference>
<feature type="region of interest" description="Disordered" evidence="1">
    <location>
        <begin position="31"/>
        <end position="93"/>
    </location>
</feature>
<dbReference type="PROSITE" id="PS51257">
    <property type="entry name" value="PROKAR_LIPOPROTEIN"/>
    <property type="match status" value="1"/>
</dbReference>
<gene>
    <name evidence="4" type="ORF">ACFPM3_03200</name>
</gene>
<accession>A0ABV9XBW0</accession>
<evidence type="ECO:0000256" key="2">
    <source>
        <dbReference type="SAM" id="SignalP"/>
    </source>
</evidence>
<reference evidence="5" key="1">
    <citation type="journal article" date="2019" name="Int. J. Syst. Evol. Microbiol.">
        <title>The Global Catalogue of Microorganisms (GCM) 10K type strain sequencing project: providing services to taxonomists for standard genome sequencing and annotation.</title>
        <authorList>
            <consortium name="The Broad Institute Genomics Platform"/>
            <consortium name="The Broad Institute Genome Sequencing Center for Infectious Disease"/>
            <person name="Wu L."/>
            <person name="Ma J."/>
        </authorList>
    </citation>
    <scope>NUCLEOTIDE SEQUENCE [LARGE SCALE GENOMIC DNA]</scope>
    <source>
        <strain evidence="5">CGMCC 4.1648</strain>
    </source>
</reference>
<evidence type="ECO:0000259" key="3">
    <source>
        <dbReference type="Pfam" id="PF14016"/>
    </source>
</evidence>
<evidence type="ECO:0000313" key="5">
    <source>
        <dbReference type="Proteomes" id="UP001595829"/>
    </source>
</evidence>
<evidence type="ECO:0000313" key="4">
    <source>
        <dbReference type="EMBL" id="MFC5021157.1"/>
    </source>
</evidence>
<protein>
    <submittedName>
        <fullName evidence="4">DUF4232 domain-containing protein</fullName>
    </submittedName>
</protein>
<sequence>MYGNGIRRTVMTVVAAASAALLTTACQPTGGDGVVDPSSPAAPSASSPTPGGGAGTTAPEPAASPSAPGEGVAPGEPDPGSGATDAAAPRCAPSALRATVRQADDRPAGTGIGAMVAQFENVSGAPCVVQGHPTVAGAGNGSPERNAPMVVTRTGTASPVPLAPGGKAWLKMTFVQVQGEADGYCVSGSEPITYPTVVIGLPGSGHHQVAPEDVSIALCDNKVTVTPVSATPLS</sequence>
<dbReference type="EMBL" id="JBHSJD010000002">
    <property type="protein sequence ID" value="MFC5021157.1"/>
    <property type="molecule type" value="Genomic_DNA"/>
</dbReference>
<organism evidence="4 5">
    <name type="scientific">Streptomyces coeruleoprunus</name>
    <dbReference type="NCBI Taxonomy" id="285563"/>
    <lineage>
        <taxon>Bacteria</taxon>
        <taxon>Bacillati</taxon>
        <taxon>Actinomycetota</taxon>
        <taxon>Actinomycetes</taxon>
        <taxon>Kitasatosporales</taxon>
        <taxon>Streptomycetaceae</taxon>
        <taxon>Streptomyces</taxon>
    </lineage>
</organism>
<name>A0ABV9XBW0_9ACTN</name>
<dbReference type="Proteomes" id="UP001595829">
    <property type="component" value="Unassembled WGS sequence"/>
</dbReference>